<reference evidence="2 3" key="1">
    <citation type="submission" date="2019-05" db="EMBL/GenBank/DDBJ databases">
        <title>Tamlana fucoidanivorans sp. nov., isolated from the surface of algae collected from Fujian province in China.</title>
        <authorList>
            <person name="Li J."/>
        </authorList>
    </citation>
    <scope>NUCLEOTIDE SEQUENCE [LARGE SCALE GENOMIC DNA]</scope>
    <source>
        <strain evidence="2 3">CW2-9</strain>
    </source>
</reference>
<dbReference type="Proteomes" id="UP000308713">
    <property type="component" value="Unassembled WGS sequence"/>
</dbReference>
<dbReference type="OrthoDB" id="1340773at2"/>
<evidence type="ECO:0000313" key="2">
    <source>
        <dbReference type="EMBL" id="TNJ44521.1"/>
    </source>
</evidence>
<evidence type="ECO:0000259" key="1">
    <source>
        <dbReference type="Pfam" id="PF25200"/>
    </source>
</evidence>
<sequence length="228" mass="27133">MNRQRINYLEQVVNFWRFTNTQNFKSNDIAIYFYLLEVNNSCGWKESFFHNNKKVQASVQVSFKTMKLSLRKLREAGLIEYFTQNGSPNIKYKIKTLSKFPKVLEEVSAEVRDKVKDEINKTKDKQNNNNNKAEIKSDINIVFKNILEELQSKNEKSWVDVIYKKFDFKQGCLSALINEFKLSVLAYGDKEYEDNLTLFKRHFTNWLNKIENNGKLNGYKKQKHKDWI</sequence>
<dbReference type="AlphaFoldDB" id="A0A5C4SLZ4"/>
<comment type="caution">
    <text evidence="2">The sequence shown here is derived from an EMBL/GenBank/DDBJ whole genome shotgun (WGS) entry which is preliminary data.</text>
</comment>
<dbReference type="Pfam" id="PF25200">
    <property type="entry name" value="DUF7833"/>
    <property type="match status" value="1"/>
</dbReference>
<protein>
    <recommendedName>
        <fullName evidence="1">DUF7833 domain-containing protein</fullName>
    </recommendedName>
</protein>
<dbReference type="EMBL" id="VDCS01000007">
    <property type="protein sequence ID" value="TNJ44521.1"/>
    <property type="molecule type" value="Genomic_DNA"/>
</dbReference>
<gene>
    <name evidence="2" type="ORF">FGF67_07700</name>
</gene>
<name>A0A5C4SLZ4_9FLAO</name>
<evidence type="ECO:0000313" key="3">
    <source>
        <dbReference type="Proteomes" id="UP000308713"/>
    </source>
</evidence>
<accession>A0A5C4SLZ4</accession>
<dbReference type="RefSeq" id="WP_139696415.1">
    <property type="nucleotide sequence ID" value="NZ_CP074074.1"/>
</dbReference>
<keyword evidence="3" id="KW-1185">Reference proteome</keyword>
<feature type="domain" description="DUF7833" evidence="1">
    <location>
        <begin position="148"/>
        <end position="209"/>
    </location>
</feature>
<dbReference type="InterPro" id="IPR057155">
    <property type="entry name" value="DUF7833"/>
</dbReference>
<organism evidence="2 3">
    <name type="scientific">Allotamlana fucoidanivorans</name>
    <dbReference type="NCBI Taxonomy" id="2583814"/>
    <lineage>
        <taxon>Bacteria</taxon>
        <taxon>Pseudomonadati</taxon>
        <taxon>Bacteroidota</taxon>
        <taxon>Flavobacteriia</taxon>
        <taxon>Flavobacteriales</taxon>
        <taxon>Flavobacteriaceae</taxon>
        <taxon>Allotamlana</taxon>
    </lineage>
</organism>
<proteinExistence type="predicted"/>